<organism evidence="9 10">
    <name type="scientific">Plasticicumulans lactativorans</name>
    <dbReference type="NCBI Taxonomy" id="1133106"/>
    <lineage>
        <taxon>Bacteria</taxon>
        <taxon>Pseudomonadati</taxon>
        <taxon>Pseudomonadota</taxon>
        <taxon>Gammaproteobacteria</taxon>
        <taxon>Candidatus Competibacteraceae</taxon>
        <taxon>Plasticicumulans</taxon>
    </lineage>
</organism>
<keyword evidence="10" id="KW-1185">Reference proteome</keyword>
<sequence>MRVVVIGSGVIGTTTAYYLSRAGHEVVVLDRQTGPALETSFANAGQISPSLPAPWAGPGMPLKSIGLMTQRFAPLVIRARLDPEQLKFLWRMYTNCNAAAYERNKARMLRVAMYSRDKFGELRAETGIRYDDGQHGTLEIYRTQKQMDAAAGDLAGMAQAGIPHRLLDRQGCIAVEPALAAVADKIVGGLHMPADETGDCFLFTNRLSELAAAAGVEFRFNTEVRGLATAGDTVTGVDTAAGRVSGDAYVVAAGSYSTPLLRALGLELPVFPVKGYSITVPVTDAARAPVSTLIDETYKAAITRLGGRIRVGGTAELTGFDLRLRDERRATVEFVLQDLFPGAGDPAQGSFWCGLRPMTPDGTPVIGPTRLRGLYLNTGHGTFGWTMSVGSAALLADLISGRTPDIDAADLALSRYGR</sequence>
<dbReference type="Gene3D" id="3.30.9.10">
    <property type="entry name" value="D-Amino Acid Oxidase, subunit A, domain 2"/>
    <property type="match status" value="1"/>
</dbReference>
<feature type="domain" description="FAD dependent oxidoreductase" evidence="8">
    <location>
        <begin position="2"/>
        <end position="398"/>
    </location>
</feature>
<dbReference type="Pfam" id="PF01266">
    <property type="entry name" value="DAO"/>
    <property type="match status" value="1"/>
</dbReference>
<gene>
    <name evidence="7" type="primary">dadA</name>
    <name evidence="9" type="ORF">EV699_107135</name>
</gene>
<dbReference type="InterPro" id="IPR036188">
    <property type="entry name" value="FAD/NAD-bd_sf"/>
</dbReference>
<dbReference type="Proteomes" id="UP000295765">
    <property type="component" value="Unassembled WGS sequence"/>
</dbReference>
<evidence type="ECO:0000256" key="2">
    <source>
        <dbReference type="ARBA" id="ARBA00009410"/>
    </source>
</evidence>
<keyword evidence="5 7" id="KW-0560">Oxidoreductase</keyword>
<dbReference type="PANTHER" id="PTHR13847">
    <property type="entry name" value="SARCOSINE DEHYDROGENASE-RELATED"/>
    <property type="match status" value="1"/>
</dbReference>
<accession>A0A4R2L5M5</accession>
<dbReference type="InterPro" id="IPR023080">
    <property type="entry name" value="DadA"/>
</dbReference>
<dbReference type="SUPFAM" id="SSF54373">
    <property type="entry name" value="FAD-linked reductases, C-terminal domain"/>
    <property type="match status" value="1"/>
</dbReference>
<dbReference type="OrthoDB" id="9805337at2"/>
<dbReference type="EMBL" id="SLWY01000007">
    <property type="protein sequence ID" value="TCO81742.1"/>
    <property type="molecule type" value="Genomic_DNA"/>
</dbReference>
<proteinExistence type="inferred from homology"/>
<dbReference type="FunFam" id="3.50.50.60:FF:000020">
    <property type="entry name" value="D-amino acid dehydrogenase"/>
    <property type="match status" value="1"/>
</dbReference>
<evidence type="ECO:0000313" key="10">
    <source>
        <dbReference type="Proteomes" id="UP000295765"/>
    </source>
</evidence>
<evidence type="ECO:0000256" key="6">
    <source>
        <dbReference type="ARBA" id="ARBA00047884"/>
    </source>
</evidence>
<evidence type="ECO:0000256" key="5">
    <source>
        <dbReference type="ARBA" id="ARBA00023002"/>
    </source>
</evidence>
<comment type="similarity">
    <text evidence="2 7">Belongs to the DadA oxidoreductase family.</text>
</comment>
<feature type="binding site" evidence="7">
    <location>
        <begin position="3"/>
        <end position="17"/>
    </location>
    <ligand>
        <name>FAD</name>
        <dbReference type="ChEBI" id="CHEBI:57692"/>
    </ligand>
</feature>
<evidence type="ECO:0000256" key="4">
    <source>
        <dbReference type="ARBA" id="ARBA00022827"/>
    </source>
</evidence>
<comment type="caution">
    <text evidence="9">The sequence shown here is derived from an EMBL/GenBank/DDBJ whole genome shotgun (WGS) entry which is preliminary data.</text>
</comment>
<evidence type="ECO:0000313" key="9">
    <source>
        <dbReference type="EMBL" id="TCO81742.1"/>
    </source>
</evidence>
<name>A0A4R2L5M5_9GAMM</name>
<evidence type="ECO:0000256" key="7">
    <source>
        <dbReference type="HAMAP-Rule" id="MF_01202"/>
    </source>
</evidence>
<evidence type="ECO:0000259" key="8">
    <source>
        <dbReference type="Pfam" id="PF01266"/>
    </source>
</evidence>
<dbReference type="EC" id="1.4.99.-" evidence="7"/>
<dbReference type="Gene3D" id="3.50.50.60">
    <property type="entry name" value="FAD/NAD(P)-binding domain"/>
    <property type="match status" value="2"/>
</dbReference>
<dbReference type="HAMAP" id="MF_01202">
    <property type="entry name" value="DadA"/>
    <property type="match status" value="1"/>
</dbReference>
<dbReference type="RefSeq" id="WP_132540936.1">
    <property type="nucleotide sequence ID" value="NZ_SLWY01000007.1"/>
</dbReference>
<dbReference type="AlphaFoldDB" id="A0A4R2L5M5"/>
<evidence type="ECO:0000256" key="1">
    <source>
        <dbReference type="ARBA" id="ARBA00001974"/>
    </source>
</evidence>
<protein>
    <recommendedName>
        <fullName evidence="7">D-amino acid dehydrogenase</fullName>
        <ecNumber evidence="7">1.4.99.-</ecNumber>
    </recommendedName>
</protein>
<dbReference type="GO" id="GO:0005737">
    <property type="term" value="C:cytoplasm"/>
    <property type="evidence" value="ECO:0007669"/>
    <property type="project" value="TreeGrafter"/>
</dbReference>
<dbReference type="SUPFAM" id="SSF51905">
    <property type="entry name" value="FAD/NAD(P)-binding domain"/>
    <property type="match status" value="1"/>
</dbReference>
<comment type="cofactor">
    <cofactor evidence="1 7">
        <name>FAD</name>
        <dbReference type="ChEBI" id="CHEBI:57692"/>
    </cofactor>
</comment>
<comment type="function">
    <text evidence="7">Oxidative deamination of D-amino acids.</text>
</comment>
<dbReference type="PANTHER" id="PTHR13847:SF280">
    <property type="entry name" value="D-AMINO ACID DEHYDROGENASE"/>
    <property type="match status" value="1"/>
</dbReference>
<dbReference type="GO" id="GO:0008718">
    <property type="term" value="F:D-amino-acid dehydrogenase activity"/>
    <property type="evidence" value="ECO:0007669"/>
    <property type="project" value="UniProtKB-UniRule"/>
</dbReference>
<reference evidence="9 10" key="1">
    <citation type="submission" date="2019-03" db="EMBL/GenBank/DDBJ databases">
        <title>Genomic Encyclopedia of Type Strains, Phase IV (KMG-IV): sequencing the most valuable type-strain genomes for metagenomic binning, comparative biology and taxonomic classification.</title>
        <authorList>
            <person name="Goeker M."/>
        </authorList>
    </citation>
    <scope>NUCLEOTIDE SEQUENCE [LARGE SCALE GENOMIC DNA]</scope>
    <source>
        <strain evidence="9 10">DSM 25287</strain>
    </source>
</reference>
<evidence type="ECO:0000256" key="3">
    <source>
        <dbReference type="ARBA" id="ARBA00022630"/>
    </source>
</evidence>
<dbReference type="InterPro" id="IPR006076">
    <property type="entry name" value="FAD-dep_OxRdtase"/>
</dbReference>
<dbReference type="GO" id="GO:0005886">
    <property type="term" value="C:plasma membrane"/>
    <property type="evidence" value="ECO:0007669"/>
    <property type="project" value="TreeGrafter"/>
</dbReference>
<dbReference type="NCBIfam" id="NF001933">
    <property type="entry name" value="PRK00711.1"/>
    <property type="match status" value="1"/>
</dbReference>
<keyword evidence="3 7" id="KW-0285">Flavoprotein</keyword>
<keyword evidence="4 7" id="KW-0274">FAD</keyword>
<comment type="catalytic activity">
    <reaction evidence="6 7">
        <text>a D-alpha-amino acid + A + H2O = a 2-oxocarboxylate + AH2 + NH4(+)</text>
        <dbReference type="Rhea" id="RHEA:18125"/>
        <dbReference type="ChEBI" id="CHEBI:13193"/>
        <dbReference type="ChEBI" id="CHEBI:15377"/>
        <dbReference type="ChEBI" id="CHEBI:17499"/>
        <dbReference type="ChEBI" id="CHEBI:28938"/>
        <dbReference type="ChEBI" id="CHEBI:35179"/>
        <dbReference type="ChEBI" id="CHEBI:59871"/>
    </reaction>
</comment>
<dbReference type="GO" id="GO:0055130">
    <property type="term" value="P:D-alanine catabolic process"/>
    <property type="evidence" value="ECO:0007669"/>
    <property type="project" value="TreeGrafter"/>
</dbReference>